<proteinExistence type="predicted"/>
<evidence type="ECO:0000313" key="5">
    <source>
        <dbReference type="EMBL" id="ORE87279.1"/>
    </source>
</evidence>
<dbReference type="PRINTS" id="PR00038">
    <property type="entry name" value="HTHLUXR"/>
</dbReference>
<dbReference type="Pfam" id="PF25873">
    <property type="entry name" value="WHD_MalT"/>
    <property type="match status" value="1"/>
</dbReference>
<dbReference type="Pfam" id="PF17874">
    <property type="entry name" value="TPR_MalT"/>
    <property type="match status" value="1"/>
</dbReference>
<dbReference type="InterPro" id="IPR041617">
    <property type="entry name" value="TPR_MalT"/>
</dbReference>
<dbReference type="SUPFAM" id="SSF48452">
    <property type="entry name" value="TPR-like"/>
    <property type="match status" value="2"/>
</dbReference>
<dbReference type="Pfam" id="PF00196">
    <property type="entry name" value="GerE"/>
    <property type="match status" value="1"/>
</dbReference>
<dbReference type="CDD" id="cd06170">
    <property type="entry name" value="LuxR_C_like"/>
    <property type="match status" value="1"/>
</dbReference>
<dbReference type="Gene3D" id="1.25.40.10">
    <property type="entry name" value="Tetratricopeptide repeat domain"/>
    <property type="match status" value="1"/>
</dbReference>
<sequence length="904" mass="102569">MSPSQPQTPLLESKFNPAISAAQLIERSRLDVPDTFLDAKATVAGISAPAGYGKSTILATWQQTLSEHGIRAAWLSLDENDNDPARFMRYLGGALSRALDTESRHWSADLNSDDQRLITLERLAAQLATLDVRVCLFLDDLHVLENKSVLDTVHWLAHYAPEQLQLVLAGRSLAALPLSRLRVRRKLVELGESDLKFTTEEARSFFSSRGISALSDANLHMLMARTEGWPAGLELAGILLESASDPRSLIEDFTGNEQNVMEYLGEVLLEQLDQDTREFLFATAQFRRVNAELAQQVTGLTNAQQRLDELHRGNFFLSRMDGDGRWFRYHQLIRDFLCERGQQENPEQSRETLIRGANHYYAQDLHYEAIQCAMRAQAWDVAGAWLAQHVEDLVLRQGYLQSIMDWMQRLPQEWADRYPKIRINYAFALTFFGRHQETEAQIQQLEALRDRLAQADQPNHKVIDELECAIGGQRSYLYALMDNREGALSESKAWLERWPDAPADQRGGISNVLTFAYKCFGELDTAMAVSNDVMRWVPSKTEGYYVFSWFYCVRCYLLLKRGEFHAARQTAIEALETLERRAGRADWLNSSYLHGVLAMVYYEFGEMPKAEAHLEMGLSEDDNYIQADHHIVRYLTQARFQRWRGDTRQGLAIMQQGRAISERLNLPRPAMSLVAEEITWYARDGQLDKARELAARYHLDVMPEGANLDLREEKSYRTVARCQLQECPEQVANMLNSGIQHCVAKGLPHRQLELMMLQAMALQQAGDVDQAVEVVTQALMVAAPRGYYRVFRDEGEPIAKLLARVKLSDQQQAAAALLKRLLDESSQSSRPRGQDGNTGLVEPLTQRELQILGRLQSDLSNREIAEAIFVSEGTLKWHLHNIYGKLGVRTRSGALATAKDLGLV</sequence>
<dbReference type="GO" id="GO:0003677">
    <property type="term" value="F:DNA binding"/>
    <property type="evidence" value="ECO:0007669"/>
    <property type="project" value="UniProtKB-KW"/>
</dbReference>
<name>A0A1Y1SE87_9GAMM</name>
<evidence type="ECO:0000259" key="4">
    <source>
        <dbReference type="PROSITE" id="PS50043"/>
    </source>
</evidence>
<evidence type="ECO:0000256" key="3">
    <source>
        <dbReference type="ARBA" id="ARBA00023163"/>
    </source>
</evidence>
<dbReference type="Pfam" id="PF13401">
    <property type="entry name" value="AAA_22"/>
    <property type="match status" value="1"/>
</dbReference>
<dbReference type="PROSITE" id="PS50043">
    <property type="entry name" value="HTH_LUXR_2"/>
    <property type="match status" value="1"/>
</dbReference>
<keyword evidence="6" id="KW-1185">Reference proteome</keyword>
<dbReference type="Proteomes" id="UP000192342">
    <property type="component" value="Unassembled WGS sequence"/>
</dbReference>
<feature type="domain" description="HTH luxR-type" evidence="4">
    <location>
        <begin position="837"/>
        <end position="902"/>
    </location>
</feature>
<dbReference type="AlphaFoldDB" id="A0A1Y1SE87"/>
<dbReference type="SMART" id="SM00421">
    <property type="entry name" value="HTH_LUXR"/>
    <property type="match status" value="1"/>
</dbReference>
<keyword evidence="3" id="KW-0804">Transcription</keyword>
<protein>
    <submittedName>
        <fullName evidence="5">TPR repeat-containing transcriptional regulator LuxR</fullName>
    </submittedName>
</protein>
<dbReference type="EMBL" id="AQQV01000002">
    <property type="protein sequence ID" value="ORE87279.1"/>
    <property type="molecule type" value="Genomic_DNA"/>
</dbReference>
<keyword evidence="1" id="KW-0805">Transcription regulation</keyword>
<gene>
    <name evidence="5" type="ORF">ATO7_09567</name>
</gene>
<reference evidence="5 6" key="1">
    <citation type="submission" date="2013-04" db="EMBL/GenBank/DDBJ databases">
        <title>Oceanococcus atlanticus 22II-S10r2 Genome Sequencing.</title>
        <authorList>
            <person name="Lai Q."/>
            <person name="Li G."/>
            <person name="Shao Z."/>
        </authorList>
    </citation>
    <scope>NUCLEOTIDE SEQUENCE [LARGE SCALE GENOMIC DNA]</scope>
    <source>
        <strain evidence="5 6">22II-S10r2</strain>
    </source>
</reference>
<evidence type="ECO:0000256" key="2">
    <source>
        <dbReference type="ARBA" id="ARBA00023125"/>
    </source>
</evidence>
<dbReference type="InterPro" id="IPR036388">
    <property type="entry name" value="WH-like_DNA-bd_sf"/>
</dbReference>
<dbReference type="InterPro" id="IPR027417">
    <property type="entry name" value="P-loop_NTPase"/>
</dbReference>
<dbReference type="GO" id="GO:0006355">
    <property type="term" value="P:regulation of DNA-templated transcription"/>
    <property type="evidence" value="ECO:0007669"/>
    <property type="project" value="InterPro"/>
</dbReference>
<dbReference type="InterPro" id="IPR049945">
    <property type="entry name" value="AAA_22"/>
</dbReference>
<dbReference type="SUPFAM" id="SSF52540">
    <property type="entry name" value="P-loop containing nucleoside triphosphate hydrolases"/>
    <property type="match status" value="1"/>
</dbReference>
<keyword evidence="2" id="KW-0238">DNA-binding</keyword>
<dbReference type="PANTHER" id="PTHR44688">
    <property type="entry name" value="DNA-BINDING TRANSCRIPTIONAL ACTIVATOR DEVR_DOSR"/>
    <property type="match status" value="1"/>
</dbReference>
<accession>A0A1Y1SE87</accession>
<evidence type="ECO:0000313" key="6">
    <source>
        <dbReference type="Proteomes" id="UP000192342"/>
    </source>
</evidence>
<evidence type="ECO:0000256" key="1">
    <source>
        <dbReference type="ARBA" id="ARBA00023015"/>
    </source>
</evidence>
<organism evidence="5 6">
    <name type="scientific">Oceanococcus atlanticus</name>
    <dbReference type="NCBI Taxonomy" id="1317117"/>
    <lineage>
        <taxon>Bacteria</taxon>
        <taxon>Pseudomonadati</taxon>
        <taxon>Pseudomonadota</taxon>
        <taxon>Gammaproteobacteria</taxon>
        <taxon>Chromatiales</taxon>
        <taxon>Oceanococcaceae</taxon>
        <taxon>Oceanococcus</taxon>
    </lineage>
</organism>
<dbReference type="InterPro" id="IPR011990">
    <property type="entry name" value="TPR-like_helical_dom_sf"/>
</dbReference>
<dbReference type="OrthoDB" id="9814495at2"/>
<dbReference type="Gene3D" id="1.10.10.10">
    <property type="entry name" value="Winged helix-like DNA-binding domain superfamily/Winged helix DNA-binding domain"/>
    <property type="match status" value="1"/>
</dbReference>
<dbReference type="PROSITE" id="PS00622">
    <property type="entry name" value="HTH_LUXR_1"/>
    <property type="match status" value="1"/>
</dbReference>
<comment type="caution">
    <text evidence="5">The sequence shown here is derived from an EMBL/GenBank/DDBJ whole genome shotgun (WGS) entry which is preliminary data.</text>
</comment>
<dbReference type="SUPFAM" id="SSF46894">
    <property type="entry name" value="C-terminal effector domain of the bipartite response regulators"/>
    <property type="match status" value="1"/>
</dbReference>
<dbReference type="STRING" id="1317117.ATO7_09567"/>
<dbReference type="RefSeq" id="WP_083561520.1">
    <property type="nucleotide sequence ID" value="NZ_AQQV01000002.1"/>
</dbReference>
<dbReference type="GO" id="GO:0016887">
    <property type="term" value="F:ATP hydrolysis activity"/>
    <property type="evidence" value="ECO:0007669"/>
    <property type="project" value="InterPro"/>
</dbReference>
<dbReference type="InterPro" id="IPR000792">
    <property type="entry name" value="Tscrpt_reg_LuxR_C"/>
</dbReference>
<dbReference type="InterPro" id="IPR059106">
    <property type="entry name" value="WHD_MalT"/>
</dbReference>
<dbReference type="InterPro" id="IPR016032">
    <property type="entry name" value="Sig_transdc_resp-reg_C-effctor"/>
</dbReference>
<dbReference type="PANTHER" id="PTHR44688:SF16">
    <property type="entry name" value="DNA-BINDING TRANSCRIPTIONAL ACTIVATOR DEVR_DOSR"/>
    <property type="match status" value="1"/>
</dbReference>